<dbReference type="PANTHER" id="PTHR43841:SF1">
    <property type="entry name" value="3-HYDROXYACYL-THIOESTER DEHYDRATASE X"/>
    <property type="match status" value="1"/>
</dbReference>
<organism evidence="2">
    <name type="scientific">Sphingomonas psychrotolerans</name>
    <dbReference type="NCBI Taxonomy" id="1327635"/>
    <lineage>
        <taxon>Bacteria</taxon>
        <taxon>Pseudomonadati</taxon>
        <taxon>Pseudomonadota</taxon>
        <taxon>Alphaproteobacteria</taxon>
        <taxon>Sphingomonadales</taxon>
        <taxon>Sphingomonadaceae</taxon>
        <taxon>Sphingomonas</taxon>
    </lineage>
</organism>
<sequence>MTSETLIVDRPPAPGAVLLAGLKTLAKSAPKAPTLPEVRLVRPDLAIEGAPLAEYRRLCGFGEAQGVPPVYPHLLAFPLHLELMMRRDFPYPLAGTVHIANRIVQHRAIGAGDRLTVSAAFGGFRSHPRGQAFTILAEAQQGGTTIWRSESVYLRRGARAALGAPVTSLSDGDAAITETDIENVPRTVAPGYARLSGDRNPIHMSWLGARLFGFKRPIAHGMWTKARALARVLPAAPVDQVAIDVAFRAPILLPGRIMHFADPSETDTAFAVRDGTGERLHLIGRLGRDLFFAGYHAQHP</sequence>
<dbReference type="PRINTS" id="PR01483">
    <property type="entry name" value="FASYNTHASE"/>
</dbReference>
<evidence type="ECO:0000313" key="2">
    <source>
        <dbReference type="EMBL" id="MDT8759404.1"/>
    </source>
</evidence>
<comment type="caution">
    <text evidence="2">The sequence shown here is derived from an EMBL/GenBank/DDBJ whole genome shotgun (WGS) entry which is preliminary data.</text>
</comment>
<dbReference type="InterPro" id="IPR002539">
    <property type="entry name" value="MaoC-like_dom"/>
</dbReference>
<name>A0ABU3N4E6_9SPHN</name>
<dbReference type="InterPro" id="IPR003965">
    <property type="entry name" value="Fatty_acid_synthase"/>
</dbReference>
<feature type="domain" description="MaoC-like" evidence="1">
    <location>
        <begin position="190"/>
        <end position="254"/>
    </location>
</feature>
<gene>
    <name evidence="2" type="ORF">MZO42_11910</name>
</gene>
<dbReference type="Pfam" id="PF01575">
    <property type="entry name" value="MaoC_dehydratas"/>
    <property type="match status" value="1"/>
</dbReference>
<dbReference type="Gene3D" id="3.10.129.10">
    <property type="entry name" value="Hotdog Thioesterase"/>
    <property type="match status" value="1"/>
</dbReference>
<protein>
    <recommendedName>
        <fullName evidence="1">MaoC-like domain-containing protein</fullName>
    </recommendedName>
</protein>
<dbReference type="PANTHER" id="PTHR43841">
    <property type="entry name" value="3-HYDROXYACYL-THIOESTER DEHYDRATASE HTDX-RELATED"/>
    <property type="match status" value="1"/>
</dbReference>
<dbReference type="SUPFAM" id="SSF54637">
    <property type="entry name" value="Thioesterase/thiol ester dehydrase-isomerase"/>
    <property type="match status" value="2"/>
</dbReference>
<proteinExistence type="predicted"/>
<dbReference type="EMBL" id="JALMLT010000003">
    <property type="protein sequence ID" value="MDT8759404.1"/>
    <property type="molecule type" value="Genomic_DNA"/>
</dbReference>
<accession>A0ABU3N4E6</accession>
<dbReference type="InterPro" id="IPR029069">
    <property type="entry name" value="HotDog_dom_sf"/>
</dbReference>
<reference evidence="2" key="1">
    <citation type="submission" date="2022-04" db="EMBL/GenBank/DDBJ databases">
        <title>Tomato heritable bacteria conferring resistance against bacterial wilt.</title>
        <authorList>
            <person name="Yin J."/>
        </authorList>
    </citation>
    <scope>NUCLEOTIDE SEQUENCE</scope>
    <source>
        <strain evidence="2">Cra20</strain>
    </source>
</reference>
<evidence type="ECO:0000259" key="1">
    <source>
        <dbReference type="Pfam" id="PF01575"/>
    </source>
</evidence>